<evidence type="ECO:0000313" key="3">
    <source>
        <dbReference type="EMBL" id="ABG62627.1"/>
    </source>
</evidence>
<name>Q11IZ8_CHESB</name>
<feature type="transmembrane region" description="Helical" evidence="1">
    <location>
        <begin position="152"/>
        <end position="174"/>
    </location>
</feature>
<gene>
    <name evidence="3" type="ordered locus">Meso_1231</name>
</gene>
<feature type="transmembrane region" description="Helical" evidence="1">
    <location>
        <begin position="186"/>
        <end position="210"/>
    </location>
</feature>
<dbReference type="HOGENOM" id="CLU_377972_0_0_5"/>
<dbReference type="EMBL" id="CP000390">
    <property type="protein sequence ID" value="ABG62627.1"/>
    <property type="molecule type" value="Genomic_DNA"/>
</dbReference>
<keyword evidence="1" id="KW-0472">Membrane</keyword>
<reference evidence="3" key="1">
    <citation type="submission" date="2006-06" db="EMBL/GenBank/DDBJ databases">
        <title>Complete sequence of chromosome of Chelativorans sp. BNC1.</title>
        <authorList>
            <consortium name="US DOE Joint Genome Institute"/>
            <person name="Copeland A."/>
            <person name="Lucas S."/>
            <person name="Lapidus A."/>
            <person name="Barry K."/>
            <person name="Detter J.C."/>
            <person name="Glavina del Rio T."/>
            <person name="Hammon N."/>
            <person name="Israni S."/>
            <person name="Dalin E."/>
            <person name="Tice H."/>
            <person name="Pitluck S."/>
            <person name="Chertkov O."/>
            <person name="Brettin T."/>
            <person name="Bruce D."/>
            <person name="Han C."/>
            <person name="Tapia R."/>
            <person name="Gilna P."/>
            <person name="Schmutz J."/>
            <person name="Larimer F."/>
            <person name="Land M."/>
            <person name="Hauser L."/>
            <person name="Kyrpides N."/>
            <person name="Mikhailova N."/>
            <person name="Richardson P."/>
        </authorList>
    </citation>
    <scope>NUCLEOTIDE SEQUENCE</scope>
    <source>
        <strain evidence="3">BNC1</strain>
    </source>
</reference>
<proteinExistence type="predicted"/>
<dbReference type="KEGG" id="mes:Meso_1231"/>
<sequence length="647" mass="64752">MDIATLGIAVDSSQADKGAVSLTKLSAAAKRAEAATKGTAAGARSASAASAAVSGSANSAAAALNSEAAAATKAASAMRMHAAAVNDNARRMSGSFSGLAAQVQDIGVTAAMGMNPMIIALQQGTQIAGQMEYAMQNGGSAASVFRDALGSLISPVSLISILLTALLAAGLQFVDWAAVAAGALNGLASILQAIAPYAAMAAAGLALLYAPAIIGGIVQVIALLGRLTVSAVTAAAAMAAANPGAAFVLGITAAVAAANIFRDELTRILGVDLVAVAKTGANFIIGSFVAAFEDLKFVWNQFPNIIGAAAVGAANAAIRAMESMINSASGMLNELIGSVNSALAVLPGGFQIGEIGTVDFGQIANPFAGELSGALGERNAAVQSALSQDYIGNFGSAVVSAASGAAEKLREFAGSFNAVEEAAGKAGGGAESAAKRATDAWEGLRETTNDAASAFLEAGKSTGGILKGLIDGTLTWREALSQALSVALRLMQSLNPNFLGGGFLQGLLGGLLGFASGGYTGDGSANAAAGIVHGKEYVFNAKATARIGKANLDALHKAANGYKSGGYVAPVIPRVQSPANEQPLTIELVSRFDADGGFDTAVERTSRPIAQQVSAETTARLARSVPAMVDARNDERDFRRIRPMSAA</sequence>
<accession>Q11IZ8</accession>
<dbReference type="OrthoDB" id="8219583at2"/>
<keyword evidence="1" id="KW-1133">Transmembrane helix</keyword>
<keyword evidence="1" id="KW-0812">Transmembrane</keyword>
<evidence type="ECO:0000259" key="2">
    <source>
        <dbReference type="Pfam" id="PF06791"/>
    </source>
</evidence>
<organism evidence="3">
    <name type="scientific">Chelativorans sp. (strain BNC1)</name>
    <dbReference type="NCBI Taxonomy" id="266779"/>
    <lineage>
        <taxon>Bacteria</taxon>
        <taxon>Pseudomonadati</taxon>
        <taxon>Pseudomonadota</taxon>
        <taxon>Alphaproteobacteria</taxon>
        <taxon>Hyphomicrobiales</taxon>
        <taxon>Phyllobacteriaceae</taxon>
        <taxon>Chelativorans</taxon>
    </lineage>
</organism>
<protein>
    <recommendedName>
        <fullName evidence="2">Bacteriophage tail tape measure N-terminal domain-containing protein</fullName>
    </recommendedName>
</protein>
<dbReference type="Pfam" id="PF06791">
    <property type="entry name" value="TMP_2"/>
    <property type="match status" value="1"/>
</dbReference>
<feature type="transmembrane region" description="Helical" evidence="1">
    <location>
        <begin position="244"/>
        <end position="261"/>
    </location>
</feature>
<dbReference type="STRING" id="266779.Meso_1231"/>
<dbReference type="InterPro" id="IPR009628">
    <property type="entry name" value="Phage_tape_measure_N"/>
</dbReference>
<evidence type="ECO:0000256" key="1">
    <source>
        <dbReference type="SAM" id="Phobius"/>
    </source>
</evidence>
<feature type="domain" description="Bacteriophage tail tape measure N-terminal" evidence="2">
    <location>
        <begin position="89"/>
        <end position="169"/>
    </location>
</feature>
<dbReference type="eggNOG" id="COG3096">
    <property type="taxonomic scope" value="Bacteria"/>
</dbReference>
<feature type="transmembrane region" description="Helical" evidence="1">
    <location>
        <begin position="273"/>
        <end position="292"/>
    </location>
</feature>
<dbReference type="AlphaFoldDB" id="Q11IZ8"/>